<reference evidence="3" key="1">
    <citation type="submission" date="2022-01" db="EMBL/GenBank/DDBJ databases">
        <title>Genome Sequence Resource for Two Populations of Ditylenchus destructor, the Migratory Endoparasitic Phytonematode.</title>
        <authorList>
            <person name="Zhang H."/>
            <person name="Lin R."/>
            <person name="Xie B."/>
        </authorList>
    </citation>
    <scope>NUCLEOTIDE SEQUENCE</scope>
    <source>
        <strain evidence="3">BazhouSP</strain>
    </source>
</reference>
<feature type="transmembrane region" description="Helical" evidence="2">
    <location>
        <begin position="24"/>
        <end position="44"/>
    </location>
</feature>
<evidence type="ECO:0000256" key="2">
    <source>
        <dbReference type="SAM" id="Phobius"/>
    </source>
</evidence>
<accession>A0AAD4MY41</accession>
<keyword evidence="2" id="KW-0812">Transmembrane</keyword>
<evidence type="ECO:0000256" key="1">
    <source>
        <dbReference type="SAM" id="MobiDB-lite"/>
    </source>
</evidence>
<feature type="compositionally biased region" description="Low complexity" evidence="1">
    <location>
        <begin position="209"/>
        <end position="219"/>
    </location>
</feature>
<protein>
    <submittedName>
        <fullName evidence="3">Uncharacterized protein</fullName>
    </submittedName>
</protein>
<feature type="transmembrane region" description="Helical" evidence="2">
    <location>
        <begin position="83"/>
        <end position="108"/>
    </location>
</feature>
<keyword evidence="2" id="KW-1133">Transmembrane helix</keyword>
<keyword evidence="2" id="KW-0472">Membrane</keyword>
<feature type="region of interest" description="Disordered" evidence="1">
    <location>
        <begin position="202"/>
        <end position="234"/>
    </location>
</feature>
<gene>
    <name evidence="3" type="ORF">DdX_13715</name>
</gene>
<proteinExistence type="predicted"/>
<organism evidence="3 4">
    <name type="scientific">Ditylenchus destructor</name>
    <dbReference type="NCBI Taxonomy" id="166010"/>
    <lineage>
        <taxon>Eukaryota</taxon>
        <taxon>Metazoa</taxon>
        <taxon>Ecdysozoa</taxon>
        <taxon>Nematoda</taxon>
        <taxon>Chromadorea</taxon>
        <taxon>Rhabditida</taxon>
        <taxon>Tylenchina</taxon>
        <taxon>Tylenchomorpha</taxon>
        <taxon>Sphaerularioidea</taxon>
        <taxon>Anguinidae</taxon>
        <taxon>Anguininae</taxon>
        <taxon>Ditylenchus</taxon>
    </lineage>
</organism>
<comment type="caution">
    <text evidence="3">The sequence shown here is derived from an EMBL/GenBank/DDBJ whole genome shotgun (WGS) entry which is preliminary data.</text>
</comment>
<evidence type="ECO:0000313" key="3">
    <source>
        <dbReference type="EMBL" id="KAI1705247.1"/>
    </source>
</evidence>
<name>A0AAD4MY41_9BILA</name>
<feature type="transmembrane region" description="Helical" evidence="2">
    <location>
        <begin position="120"/>
        <end position="141"/>
    </location>
</feature>
<feature type="transmembrane region" description="Helical" evidence="2">
    <location>
        <begin position="51"/>
        <end position="71"/>
    </location>
</feature>
<sequence>MEEPSTSKAEHLDESQFVDEKIKIASEVAATVMIAISVLLSIALCYSVHRVLIVTSVWPIVAYGCVFYVHSCNFDARRGNPLAGAYVFSAFFILLAVGFIVIFIYNCFRKSFSISPPFSVLLALLCLVFIVYQWYCIGLFYKDGQDHYRLWKARHCLNKNFDPEGRKFRKDIPEARTPSDQENAVKIVDSPTKTCQNCNISMHNAEPMSSDNSITSSKSSDMDPEKGNCLECPD</sequence>
<keyword evidence="4" id="KW-1185">Reference proteome</keyword>
<dbReference type="Proteomes" id="UP001201812">
    <property type="component" value="Unassembled WGS sequence"/>
</dbReference>
<dbReference type="AlphaFoldDB" id="A0AAD4MY41"/>
<evidence type="ECO:0000313" key="4">
    <source>
        <dbReference type="Proteomes" id="UP001201812"/>
    </source>
</evidence>
<dbReference type="EMBL" id="JAKKPZ010000058">
    <property type="protein sequence ID" value="KAI1705247.1"/>
    <property type="molecule type" value="Genomic_DNA"/>
</dbReference>